<evidence type="ECO:0008006" key="4">
    <source>
        <dbReference type="Google" id="ProtNLM"/>
    </source>
</evidence>
<evidence type="ECO:0000313" key="2">
    <source>
        <dbReference type="EMBL" id="PRP86151.1"/>
    </source>
</evidence>
<keyword evidence="1" id="KW-0732">Signal</keyword>
<evidence type="ECO:0000256" key="1">
    <source>
        <dbReference type="SAM" id="SignalP"/>
    </source>
</evidence>
<accession>A0A2P6NQC0</accession>
<gene>
    <name evidence="2" type="ORF">PROFUN_03138</name>
</gene>
<dbReference type="Pfam" id="PF16029">
    <property type="entry name" value="DUF4787"/>
    <property type="match status" value="1"/>
</dbReference>
<proteinExistence type="predicted"/>
<dbReference type="EMBL" id="MDYQ01000035">
    <property type="protein sequence ID" value="PRP86151.1"/>
    <property type="molecule type" value="Genomic_DNA"/>
</dbReference>
<dbReference type="InParanoid" id="A0A2P6NQC0"/>
<keyword evidence="3" id="KW-1185">Reference proteome</keyword>
<organism evidence="2 3">
    <name type="scientific">Planoprotostelium fungivorum</name>
    <dbReference type="NCBI Taxonomy" id="1890364"/>
    <lineage>
        <taxon>Eukaryota</taxon>
        <taxon>Amoebozoa</taxon>
        <taxon>Evosea</taxon>
        <taxon>Variosea</taxon>
        <taxon>Cavosteliida</taxon>
        <taxon>Cavosteliaceae</taxon>
        <taxon>Planoprotostelium</taxon>
    </lineage>
</organism>
<evidence type="ECO:0000313" key="3">
    <source>
        <dbReference type="Proteomes" id="UP000241769"/>
    </source>
</evidence>
<dbReference type="Proteomes" id="UP000241769">
    <property type="component" value="Unassembled WGS sequence"/>
</dbReference>
<name>A0A2P6NQC0_9EUKA</name>
<dbReference type="InterPro" id="IPR031985">
    <property type="entry name" value="DUF4787"/>
</dbReference>
<feature type="chain" id="PRO_5015107003" description="Secreted protein" evidence="1">
    <location>
        <begin position="20"/>
        <end position="117"/>
    </location>
</feature>
<feature type="signal peptide" evidence="1">
    <location>
        <begin position="1"/>
        <end position="19"/>
    </location>
</feature>
<protein>
    <recommendedName>
        <fullName evidence="4">Secreted protein</fullName>
    </recommendedName>
</protein>
<dbReference type="OrthoDB" id="1915375at2759"/>
<dbReference type="AlphaFoldDB" id="A0A2P6NQC0"/>
<comment type="caution">
    <text evidence="2">The sequence shown here is derived from an EMBL/GenBank/DDBJ whole genome shotgun (WGS) entry which is preliminary data.</text>
</comment>
<reference evidence="2 3" key="1">
    <citation type="journal article" date="2018" name="Genome Biol. Evol.">
        <title>Multiple Roots of Fruiting Body Formation in Amoebozoa.</title>
        <authorList>
            <person name="Hillmann F."/>
            <person name="Forbes G."/>
            <person name="Novohradska S."/>
            <person name="Ferling I."/>
            <person name="Riege K."/>
            <person name="Groth M."/>
            <person name="Westermann M."/>
            <person name="Marz M."/>
            <person name="Spaller T."/>
            <person name="Winckler T."/>
            <person name="Schaap P."/>
            <person name="Glockner G."/>
        </authorList>
    </citation>
    <scope>NUCLEOTIDE SEQUENCE [LARGE SCALE GENOMIC DNA]</scope>
    <source>
        <strain evidence="2 3">Jena</strain>
    </source>
</reference>
<sequence>MRIYTIVLLLLLCVSFSQSQNSRTKRNNHGPSSLITNLYKMKELECKRNNDFRLPKMLSLDDEDGTGTLRCISPLCFESTSKIELEDGEVDRRMITFIECAKREIEVQRKKEAEATK</sequence>